<dbReference type="EMBL" id="AYKW01000003">
    <property type="protein sequence ID" value="PIL35364.1"/>
    <property type="molecule type" value="Genomic_DNA"/>
</dbReference>
<evidence type="ECO:0000256" key="1">
    <source>
        <dbReference type="SAM" id="MobiDB-lite"/>
    </source>
</evidence>
<protein>
    <submittedName>
        <fullName evidence="3">Uncharacterized protein</fullName>
    </submittedName>
</protein>
<name>A0A2G8SNL8_9APHY</name>
<organism evidence="3 4">
    <name type="scientific">Ganoderma sinense ZZ0214-1</name>
    <dbReference type="NCBI Taxonomy" id="1077348"/>
    <lineage>
        <taxon>Eukaryota</taxon>
        <taxon>Fungi</taxon>
        <taxon>Dikarya</taxon>
        <taxon>Basidiomycota</taxon>
        <taxon>Agaricomycotina</taxon>
        <taxon>Agaricomycetes</taxon>
        <taxon>Polyporales</taxon>
        <taxon>Polyporaceae</taxon>
        <taxon>Ganoderma</taxon>
    </lineage>
</organism>
<dbReference type="Proteomes" id="UP000230002">
    <property type="component" value="Unassembled WGS sequence"/>
</dbReference>
<feature type="region of interest" description="Disordered" evidence="1">
    <location>
        <begin position="70"/>
        <end position="106"/>
    </location>
</feature>
<feature type="chain" id="PRO_5013829487" evidence="2">
    <location>
        <begin position="30"/>
        <end position="106"/>
    </location>
</feature>
<feature type="compositionally biased region" description="Basic and acidic residues" evidence="1">
    <location>
        <begin position="91"/>
        <end position="106"/>
    </location>
</feature>
<evidence type="ECO:0000256" key="2">
    <source>
        <dbReference type="SAM" id="SignalP"/>
    </source>
</evidence>
<keyword evidence="4" id="KW-1185">Reference proteome</keyword>
<sequence>MSMGCHTATRASAGLPRVLLVLAVDRASTRRCDPAAVDPTGYISISQSDTPSATALTLTHATRDVDALWTAPDADPTPTLAHVKSPKRPPRLWDRRARAMERAQQR</sequence>
<feature type="signal peptide" evidence="2">
    <location>
        <begin position="1"/>
        <end position="29"/>
    </location>
</feature>
<gene>
    <name evidence="3" type="ORF">GSI_02090</name>
</gene>
<reference evidence="3 4" key="1">
    <citation type="journal article" date="2015" name="Sci. Rep.">
        <title>Chromosome-level genome map provides insights into diverse defense mechanisms in the medicinal fungus Ganoderma sinense.</title>
        <authorList>
            <person name="Zhu Y."/>
            <person name="Xu J."/>
            <person name="Sun C."/>
            <person name="Zhou S."/>
            <person name="Xu H."/>
            <person name="Nelson D.R."/>
            <person name="Qian J."/>
            <person name="Song J."/>
            <person name="Luo H."/>
            <person name="Xiang L."/>
            <person name="Li Y."/>
            <person name="Xu Z."/>
            <person name="Ji A."/>
            <person name="Wang L."/>
            <person name="Lu S."/>
            <person name="Hayward A."/>
            <person name="Sun W."/>
            <person name="Li X."/>
            <person name="Schwartz D.C."/>
            <person name="Wang Y."/>
            <person name="Chen S."/>
        </authorList>
    </citation>
    <scope>NUCLEOTIDE SEQUENCE [LARGE SCALE GENOMIC DNA]</scope>
    <source>
        <strain evidence="3 4">ZZ0214-1</strain>
    </source>
</reference>
<accession>A0A2G8SNL8</accession>
<evidence type="ECO:0000313" key="4">
    <source>
        <dbReference type="Proteomes" id="UP000230002"/>
    </source>
</evidence>
<evidence type="ECO:0000313" key="3">
    <source>
        <dbReference type="EMBL" id="PIL35364.1"/>
    </source>
</evidence>
<keyword evidence="2" id="KW-0732">Signal</keyword>
<dbReference type="AlphaFoldDB" id="A0A2G8SNL8"/>
<proteinExistence type="predicted"/>
<comment type="caution">
    <text evidence="3">The sequence shown here is derived from an EMBL/GenBank/DDBJ whole genome shotgun (WGS) entry which is preliminary data.</text>
</comment>